<sequence length="161" mass="18242">MAGGALAERGVSTGPEMKLTEELAPDEIARRTGGSLEFFRSRPLRINYKELGAMVDIDENGHAEEAIIFREGKEVKFELYHTIAILGEGFVTFVEPVYRHSSFSGTKRFSWLTISEEDGLTMRDLVVREREEYPEDIKGSGIPEAARFAEEKFHPGVKRRF</sequence>
<accession>A0A1F5FZL0</accession>
<evidence type="ECO:0000313" key="2">
    <source>
        <dbReference type="Proteomes" id="UP000177069"/>
    </source>
</evidence>
<name>A0A1F5FZL0_9BACT</name>
<organism evidence="1 2">
    <name type="scientific">Candidatus Curtissbacteria bacterium RIFCSPHIGHO2_01_FULL_41_13</name>
    <dbReference type="NCBI Taxonomy" id="1797745"/>
    <lineage>
        <taxon>Bacteria</taxon>
        <taxon>Candidatus Curtissiibacteriota</taxon>
    </lineage>
</organism>
<gene>
    <name evidence="1" type="ORF">A2696_00630</name>
</gene>
<dbReference type="Proteomes" id="UP000177069">
    <property type="component" value="Unassembled WGS sequence"/>
</dbReference>
<reference evidence="1 2" key="1">
    <citation type="journal article" date="2016" name="Nat. Commun.">
        <title>Thousands of microbial genomes shed light on interconnected biogeochemical processes in an aquifer system.</title>
        <authorList>
            <person name="Anantharaman K."/>
            <person name="Brown C.T."/>
            <person name="Hug L.A."/>
            <person name="Sharon I."/>
            <person name="Castelle C.J."/>
            <person name="Probst A.J."/>
            <person name="Thomas B.C."/>
            <person name="Singh A."/>
            <person name="Wilkins M.J."/>
            <person name="Karaoz U."/>
            <person name="Brodie E.L."/>
            <person name="Williams K.H."/>
            <person name="Hubbard S.S."/>
            <person name="Banfield J.F."/>
        </authorList>
    </citation>
    <scope>NUCLEOTIDE SEQUENCE [LARGE SCALE GENOMIC DNA]</scope>
</reference>
<evidence type="ECO:0000313" key="1">
    <source>
        <dbReference type="EMBL" id="OGD85060.1"/>
    </source>
</evidence>
<proteinExistence type="predicted"/>
<protein>
    <submittedName>
        <fullName evidence="1">Uncharacterized protein</fullName>
    </submittedName>
</protein>
<comment type="caution">
    <text evidence="1">The sequence shown here is derived from an EMBL/GenBank/DDBJ whole genome shotgun (WGS) entry which is preliminary data.</text>
</comment>
<dbReference type="EMBL" id="MFBA01000039">
    <property type="protein sequence ID" value="OGD85060.1"/>
    <property type="molecule type" value="Genomic_DNA"/>
</dbReference>
<dbReference type="AlphaFoldDB" id="A0A1F5FZL0"/>